<dbReference type="AlphaFoldDB" id="A0AAD5L9V7"/>
<dbReference type="EMBL" id="WJBH02000008">
    <property type="protein sequence ID" value="KAI9553773.1"/>
    <property type="molecule type" value="Genomic_DNA"/>
</dbReference>
<feature type="region of interest" description="Disordered" evidence="1">
    <location>
        <begin position="174"/>
        <end position="200"/>
    </location>
</feature>
<protein>
    <submittedName>
        <fullName evidence="2">Uncharacterized protein</fullName>
    </submittedName>
</protein>
<gene>
    <name evidence="2" type="ORF">GHT06_019037</name>
</gene>
<proteinExistence type="predicted"/>
<keyword evidence="3" id="KW-1185">Reference proteome</keyword>
<reference evidence="2 3" key="1">
    <citation type="submission" date="2022-05" db="EMBL/GenBank/DDBJ databases">
        <title>A multi-omics perspective on studying reproductive biology in Daphnia sinensis.</title>
        <authorList>
            <person name="Jia J."/>
        </authorList>
    </citation>
    <scope>NUCLEOTIDE SEQUENCE [LARGE SCALE GENOMIC DNA]</scope>
    <source>
        <strain evidence="2 3">WSL</strain>
    </source>
</reference>
<comment type="caution">
    <text evidence="2">The sequence shown here is derived from an EMBL/GenBank/DDBJ whole genome shotgun (WGS) entry which is preliminary data.</text>
</comment>
<accession>A0AAD5L9V7</accession>
<evidence type="ECO:0000313" key="3">
    <source>
        <dbReference type="Proteomes" id="UP000820818"/>
    </source>
</evidence>
<evidence type="ECO:0000256" key="1">
    <source>
        <dbReference type="SAM" id="MobiDB-lite"/>
    </source>
</evidence>
<organism evidence="2 3">
    <name type="scientific">Daphnia sinensis</name>
    <dbReference type="NCBI Taxonomy" id="1820382"/>
    <lineage>
        <taxon>Eukaryota</taxon>
        <taxon>Metazoa</taxon>
        <taxon>Ecdysozoa</taxon>
        <taxon>Arthropoda</taxon>
        <taxon>Crustacea</taxon>
        <taxon>Branchiopoda</taxon>
        <taxon>Diplostraca</taxon>
        <taxon>Cladocera</taxon>
        <taxon>Anomopoda</taxon>
        <taxon>Daphniidae</taxon>
        <taxon>Daphnia</taxon>
        <taxon>Daphnia similis group</taxon>
    </lineage>
</organism>
<sequence length="200" mass="22875">MDYDLFQTVLTEIEDTINTRLLTYVAEDDIEPLTPKQLVTGYRQQQRHPVDEEEREYADRVTLTKRERLRRTILAKWWEDFYAEYVLDLEKFHCPTVKHTKQIELGQVLTPGTDGKVRRVSLLIADRFRGVGSITVTRDPRCLYSLELHAGQIDDDHTHLGPFKENEAPLTELDESLTGGVSETPTSGAHSLPQGGRAPE</sequence>
<name>A0AAD5L9V7_9CRUS</name>
<evidence type="ECO:0000313" key="2">
    <source>
        <dbReference type="EMBL" id="KAI9553773.1"/>
    </source>
</evidence>
<feature type="compositionally biased region" description="Polar residues" evidence="1">
    <location>
        <begin position="179"/>
        <end position="189"/>
    </location>
</feature>
<dbReference type="Proteomes" id="UP000820818">
    <property type="component" value="Linkage Group LG8"/>
</dbReference>